<proteinExistence type="predicted"/>
<evidence type="ECO:0000313" key="2">
    <source>
        <dbReference type="EMBL" id="RCK79158.1"/>
    </source>
</evidence>
<evidence type="ECO:0000256" key="1">
    <source>
        <dbReference type="SAM" id="MobiDB-lite"/>
    </source>
</evidence>
<feature type="region of interest" description="Disordered" evidence="1">
    <location>
        <begin position="1"/>
        <end position="34"/>
    </location>
</feature>
<accession>A0A367ZM14</accession>
<dbReference type="Proteomes" id="UP000252355">
    <property type="component" value="Unassembled WGS sequence"/>
</dbReference>
<dbReference type="AlphaFoldDB" id="A0A367ZM14"/>
<name>A0A367ZM14_9BACT</name>
<reference evidence="2 3" key="1">
    <citation type="submission" date="2018-05" db="EMBL/GenBank/DDBJ databases">
        <title>A metagenomic window into the 2 km-deep terrestrial subsurface aquifer revealed taxonomically and functionally diverse microbial community comprising novel uncultured bacterial lineages.</title>
        <authorList>
            <person name="Kadnikov V.V."/>
            <person name="Mardanov A.V."/>
            <person name="Beletsky A.V."/>
            <person name="Banks D."/>
            <person name="Pimenov N.V."/>
            <person name="Frank Y.A."/>
            <person name="Karnachuk O.V."/>
            <person name="Ravin N.V."/>
        </authorList>
    </citation>
    <scope>NUCLEOTIDE SEQUENCE [LARGE SCALE GENOMIC DNA]</scope>
    <source>
        <strain evidence="2">BY5</strain>
    </source>
</reference>
<sequence>MTGQPAGDLLEDPTQPTPFVALGPATTPESSSASSTGSLKVIVESVYERTPRQYSVLATRVELWLATRRLAVLDKSDPRVIDQGHRRLFDFEPLIMAPGYRFLTIRAYREGPLSRDLKWKAKTIQFGIHPGRETRVIVRLPFHVW</sequence>
<dbReference type="EMBL" id="QOQW01000015">
    <property type="protein sequence ID" value="RCK79158.1"/>
    <property type="molecule type" value="Genomic_DNA"/>
</dbReference>
<protein>
    <submittedName>
        <fullName evidence="2">Uncharacterized protein</fullName>
    </submittedName>
</protein>
<feature type="compositionally biased region" description="Low complexity" evidence="1">
    <location>
        <begin position="23"/>
        <end position="34"/>
    </location>
</feature>
<evidence type="ECO:0000313" key="3">
    <source>
        <dbReference type="Proteomes" id="UP000252355"/>
    </source>
</evidence>
<comment type="caution">
    <text evidence="2">The sequence shown here is derived from an EMBL/GenBank/DDBJ whole genome shotgun (WGS) entry which is preliminary data.</text>
</comment>
<organism evidence="2 3">
    <name type="scientific">Candidatus Ozemobacter sibiricus</name>
    <dbReference type="NCBI Taxonomy" id="2268124"/>
    <lineage>
        <taxon>Bacteria</taxon>
        <taxon>Candidatus Ozemobacteria</taxon>
        <taxon>Candidatus Ozemobacterales</taxon>
        <taxon>Candidatus Ozemobacteraceae</taxon>
        <taxon>Candidatus Ozemobacter</taxon>
    </lineage>
</organism>
<gene>
    <name evidence="2" type="ORF">OZSIB_0272</name>
</gene>